<dbReference type="PANTHER" id="PTHR33908">
    <property type="entry name" value="MANNOSYLTRANSFERASE YKCB-RELATED"/>
    <property type="match status" value="1"/>
</dbReference>
<comment type="subcellular location">
    <subcellularLocation>
        <location evidence="1">Cell membrane</location>
        <topology evidence="1">Multi-pass membrane protein</topology>
    </subcellularLocation>
</comment>
<dbReference type="Proteomes" id="UP000001520">
    <property type="component" value="Chromosome"/>
</dbReference>
<dbReference type="eggNOG" id="COG1807">
    <property type="taxonomic scope" value="Bacteria"/>
</dbReference>
<keyword evidence="5 8" id="KW-0812">Transmembrane</keyword>
<keyword evidence="10" id="KW-1185">Reference proteome</keyword>
<evidence type="ECO:0000256" key="4">
    <source>
        <dbReference type="ARBA" id="ARBA00022679"/>
    </source>
</evidence>
<keyword evidence="4" id="KW-0808">Transferase</keyword>
<dbReference type="OrthoDB" id="9775035at2"/>
<evidence type="ECO:0000313" key="9">
    <source>
        <dbReference type="EMBL" id="BAI80650.1"/>
    </source>
</evidence>
<sequence length="106" mass="12432">MKKYFVFILTLVVILFNLLIYIEKKPLIHEEPRRAIVAQEMLLSGNYIVPTVYSKPYLKKPPLQNWLIAILGFKDKYVSNFDARFPSVLALILIGFLMLIFIEEKK</sequence>
<evidence type="ECO:0000313" key="10">
    <source>
        <dbReference type="Proteomes" id="UP000001520"/>
    </source>
</evidence>
<dbReference type="GO" id="GO:0005886">
    <property type="term" value="C:plasma membrane"/>
    <property type="evidence" value="ECO:0007669"/>
    <property type="project" value="UniProtKB-SubCell"/>
</dbReference>
<dbReference type="KEGG" id="ddf:DEFDS_1181"/>
<keyword evidence="3" id="KW-0328">Glycosyltransferase</keyword>
<evidence type="ECO:0000256" key="7">
    <source>
        <dbReference type="ARBA" id="ARBA00023136"/>
    </source>
</evidence>
<dbReference type="GO" id="GO:0016763">
    <property type="term" value="F:pentosyltransferase activity"/>
    <property type="evidence" value="ECO:0007669"/>
    <property type="project" value="TreeGrafter"/>
</dbReference>
<dbReference type="GO" id="GO:0010041">
    <property type="term" value="P:response to iron(III) ion"/>
    <property type="evidence" value="ECO:0007669"/>
    <property type="project" value="TreeGrafter"/>
</dbReference>
<dbReference type="HOGENOM" id="CLU_2218750_0_0_0"/>
<evidence type="ECO:0000256" key="5">
    <source>
        <dbReference type="ARBA" id="ARBA00022692"/>
    </source>
</evidence>
<keyword evidence="6 8" id="KW-1133">Transmembrane helix</keyword>
<protein>
    <recommendedName>
        <fullName evidence="11">Glycosyltransferase RgtA/B/C/D-like domain-containing protein</fullName>
    </recommendedName>
</protein>
<evidence type="ECO:0000256" key="1">
    <source>
        <dbReference type="ARBA" id="ARBA00004651"/>
    </source>
</evidence>
<feature type="transmembrane region" description="Helical" evidence="8">
    <location>
        <begin position="83"/>
        <end position="102"/>
    </location>
</feature>
<organism evidence="9 10">
    <name type="scientific">Deferribacter desulfuricans (strain DSM 14783 / JCM 11476 / NBRC 101012 / SSM1)</name>
    <dbReference type="NCBI Taxonomy" id="639282"/>
    <lineage>
        <taxon>Bacteria</taxon>
        <taxon>Pseudomonadati</taxon>
        <taxon>Deferribacterota</taxon>
        <taxon>Deferribacteres</taxon>
        <taxon>Deferribacterales</taxon>
        <taxon>Deferribacteraceae</taxon>
        <taxon>Deferribacter</taxon>
    </lineage>
</organism>
<reference evidence="9 10" key="1">
    <citation type="journal article" date="2010" name="DNA Res.">
        <title>Bacterial lifestyle in a deep-sea hydrothermal vent chimney revealed by the genome sequence of the thermophilic bacterium Deferribacter desulfuricans SSM1.</title>
        <authorList>
            <person name="Takaki Y."/>
            <person name="Shimamura S."/>
            <person name="Nakagawa S."/>
            <person name="Fukuhara Y."/>
            <person name="Horikawa H."/>
            <person name="Ankai A."/>
            <person name="Harada T."/>
            <person name="Hosoyama A."/>
            <person name="Oguchi A."/>
            <person name="Fukui S."/>
            <person name="Fujita N."/>
            <person name="Takami H."/>
            <person name="Takai K."/>
        </authorList>
    </citation>
    <scope>NUCLEOTIDE SEQUENCE [LARGE SCALE GENOMIC DNA]</scope>
    <source>
        <strain evidence="10">DSM 14783 / JCM 11476 / NBRC 101012 / SSM1</strain>
    </source>
</reference>
<proteinExistence type="predicted"/>
<dbReference type="PANTHER" id="PTHR33908:SF3">
    <property type="entry name" value="UNDECAPRENYL PHOSPHATE-ALPHA-4-AMINO-4-DEOXY-L-ARABINOSE ARABINOSYL TRANSFERASE"/>
    <property type="match status" value="1"/>
</dbReference>
<dbReference type="RefSeq" id="WP_013007897.1">
    <property type="nucleotide sequence ID" value="NC_013939.1"/>
</dbReference>
<evidence type="ECO:0000256" key="8">
    <source>
        <dbReference type="SAM" id="Phobius"/>
    </source>
</evidence>
<feature type="transmembrane region" description="Helical" evidence="8">
    <location>
        <begin position="6"/>
        <end position="23"/>
    </location>
</feature>
<gene>
    <name evidence="9" type="ordered locus">DEFDS_1181</name>
</gene>
<evidence type="ECO:0000256" key="2">
    <source>
        <dbReference type="ARBA" id="ARBA00022475"/>
    </source>
</evidence>
<name>D3PDH7_DEFDS</name>
<keyword evidence="2" id="KW-1003">Cell membrane</keyword>
<dbReference type="GO" id="GO:0009103">
    <property type="term" value="P:lipopolysaccharide biosynthetic process"/>
    <property type="evidence" value="ECO:0007669"/>
    <property type="project" value="UniProtKB-ARBA"/>
</dbReference>
<dbReference type="EMBL" id="AP011529">
    <property type="protein sequence ID" value="BAI80650.1"/>
    <property type="molecule type" value="Genomic_DNA"/>
</dbReference>
<dbReference type="InterPro" id="IPR050297">
    <property type="entry name" value="LipidA_mod_glycosyltrf_83"/>
</dbReference>
<evidence type="ECO:0000256" key="3">
    <source>
        <dbReference type="ARBA" id="ARBA00022676"/>
    </source>
</evidence>
<accession>D3PDH7</accession>
<keyword evidence="7 8" id="KW-0472">Membrane</keyword>
<evidence type="ECO:0000256" key="6">
    <source>
        <dbReference type="ARBA" id="ARBA00022989"/>
    </source>
</evidence>
<dbReference type="STRING" id="639282.DEFDS_1181"/>
<dbReference type="AlphaFoldDB" id="D3PDH7"/>
<evidence type="ECO:0008006" key="11">
    <source>
        <dbReference type="Google" id="ProtNLM"/>
    </source>
</evidence>